<dbReference type="PANTHER" id="PTHR38479:SF2">
    <property type="entry name" value="WINGED HELIX DNA-BINDING DOMAIN-CONTAINING PROTEIN"/>
    <property type="match status" value="1"/>
</dbReference>
<name>A0A2K9NCR7_9PROT</name>
<evidence type="ECO:0000313" key="1">
    <source>
        <dbReference type="EMBL" id="AUN30940.1"/>
    </source>
</evidence>
<dbReference type="Proteomes" id="UP000234752">
    <property type="component" value="Chromosome eg_1"/>
</dbReference>
<keyword evidence="2" id="KW-1185">Reference proteome</keyword>
<organism evidence="1 2">
    <name type="scientific">Niveispirillum cyanobacteriorum</name>
    <dbReference type="NCBI Taxonomy" id="1612173"/>
    <lineage>
        <taxon>Bacteria</taxon>
        <taxon>Pseudomonadati</taxon>
        <taxon>Pseudomonadota</taxon>
        <taxon>Alphaproteobacteria</taxon>
        <taxon>Rhodospirillales</taxon>
        <taxon>Azospirillaceae</taxon>
        <taxon>Niveispirillum</taxon>
    </lineage>
</organism>
<protein>
    <recommendedName>
        <fullName evidence="3">Winged helix DNA-binding domain-containing protein</fullName>
    </recommendedName>
</protein>
<dbReference type="KEGG" id="ncb:C0V82_12330"/>
<dbReference type="EMBL" id="CP025611">
    <property type="protein sequence ID" value="AUN30940.1"/>
    <property type="molecule type" value="Genomic_DNA"/>
</dbReference>
<dbReference type="Pfam" id="PF06224">
    <property type="entry name" value="AlkZ-like"/>
    <property type="match status" value="1"/>
</dbReference>
<gene>
    <name evidence="1" type="ORF">C0V82_12330</name>
</gene>
<proteinExistence type="predicted"/>
<evidence type="ECO:0000313" key="2">
    <source>
        <dbReference type="Proteomes" id="UP000234752"/>
    </source>
</evidence>
<sequence>MCRAAAVAAGAVSGQRKTALSIRPAGPMMTAITLPQALSFRLDRQHLTNPAADALVAARTLIGAQAQVHSAAILQLRARSAAGAADGDIDRALYHDRSLVKLWAQRSTLHLMPSDDLPMILGLRREYVAGYHNWYAKEGLSLDQVDTLVAAVVQALEQGAHSRMDLSRRLVPELGEWARPMLEHSWGGIIKLACALGHVCHGPAEKADGEGAREALFVHLAQWLGRVLVVPDARTAMADLARRYLAVYGPATPADFKKFVGFYAGPAQQAFADLGGEIVPVTLGAKKAYVLERDLADLMAAEPVERQISVLGLFDPYLLAHVDTGQYLEDRFRPAVYRVAGWISPVILRQGRVVATWTHKTVAGPKGKGAWAVQVTPLERVYKKELPAITRGLKRLSGGVPVEVTGV</sequence>
<evidence type="ECO:0008006" key="3">
    <source>
        <dbReference type="Google" id="ProtNLM"/>
    </source>
</evidence>
<reference evidence="1 2" key="1">
    <citation type="submission" date="2017-12" db="EMBL/GenBank/DDBJ databases">
        <title>Genomes of bacteria within cyanobacterial aggregates.</title>
        <authorList>
            <person name="Cai H."/>
        </authorList>
    </citation>
    <scope>NUCLEOTIDE SEQUENCE [LARGE SCALE GENOMIC DNA]</scope>
    <source>
        <strain evidence="1 2">TH16</strain>
    </source>
</reference>
<dbReference type="PANTHER" id="PTHR38479">
    <property type="entry name" value="LMO0824 PROTEIN"/>
    <property type="match status" value="1"/>
</dbReference>
<accession>A0A2K9NCR7</accession>
<dbReference type="InterPro" id="IPR009351">
    <property type="entry name" value="AlkZ-like"/>
</dbReference>
<dbReference type="AlphaFoldDB" id="A0A2K9NCR7"/>